<dbReference type="OrthoDB" id="541550at2759"/>
<evidence type="ECO:0000256" key="2">
    <source>
        <dbReference type="ARBA" id="ARBA00022741"/>
    </source>
</evidence>
<dbReference type="InterPro" id="IPR017441">
    <property type="entry name" value="Protein_kinase_ATP_BS"/>
</dbReference>
<evidence type="ECO:0000313" key="9">
    <source>
        <dbReference type="Proteomes" id="UP000612055"/>
    </source>
</evidence>
<evidence type="ECO:0000256" key="4">
    <source>
        <dbReference type="ARBA" id="ARBA00022840"/>
    </source>
</evidence>
<organism evidence="8 9">
    <name type="scientific">Edaphochlamys debaryana</name>
    <dbReference type="NCBI Taxonomy" id="47281"/>
    <lineage>
        <taxon>Eukaryota</taxon>
        <taxon>Viridiplantae</taxon>
        <taxon>Chlorophyta</taxon>
        <taxon>core chlorophytes</taxon>
        <taxon>Chlorophyceae</taxon>
        <taxon>CS clade</taxon>
        <taxon>Chlamydomonadales</taxon>
        <taxon>Chlamydomonadales incertae sedis</taxon>
        <taxon>Edaphochlamys</taxon>
    </lineage>
</organism>
<feature type="binding site" evidence="5">
    <location>
        <position position="464"/>
    </location>
    <ligand>
        <name>ATP</name>
        <dbReference type="ChEBI" id="CHEBI:30616"/>
    </ligand>
</feature>
<comment type="caution">
    <text evidence="8">The sequence shown here is derived from an EMBL/GenBank/DDBJ whole genome shotgun (WGS) entry which is preliminary data.</text>
</comment>
<dbReference type="InterPro" id="IPR011009">
    <property type="entry name" value="Kinase-like_dom_sf"/>
</dbReference>
<evidence type="ECO:0000313" key="8">
    <source>
        <dbReference type="EMBL" id="KAG2492080.1"/>
    </source>
</evidence>
<sequence length="920" mass="96190">MSEKDWLGISSPVVLNRNLTVRGTDSLPGPPFLILKASLKVVLGDNVTLSFLNVVLYGFRADNILRAPGFDLLAPRPLVNGHPPSSWALLVVDSIFGLLDFCYPPSVASKNFAAVVRPASLPGVQQYDVNVSYPCLDRALSVADLSRRCWPMMIAIYDMALTGRDLDLAGTPRENHYDMWIGRTNAICRNVLSDECLEKHGPIGCLLLMQSSPQPPIWDEFSSTEPIAHRAFSPGPSPSGPTSSPPADDAPAAAAAAAASGGVPLAPVLGGCLGAGVLLVAAVAAAAGAALVLRRRRMRHLSLRQGGKDAAPDPESGTRRLHERSSQLPLIEEEGSLTNSCKGKAFDDQAWRTSGGSSCDAFGASTQSSIVPAYASHSSPPAFAAPESGERRDADVLNHLTPPRAIDDCTLEVVQACEDASAAGGAPSASGLPGVVTLLPRVLGKGSFGRVMEGRFNGERVAVKLLGQGGPGGFGLGGAAVSAETMNGLQAELVKELQVLARCQHPNIVRLLAASLEPPHPCMVLEAMDTSLDKVLYGSTTGPVLLPLDRVLYIATQVVLGLEYLHPAVLHRDVKPANVLLSNLDSDTPTVKLSDFGLARVPGTALLTLHPEAGTPAYVAPESFDLDNLSITHKVDIYAFGCLLWEMLSGIRPWHGMTPVQVARQVTLANERLPIPPPRDAPGRFAARWPPRLQRLIQDCWDRDPRRRPAAADVVRILVLIRQAHKHEEDGRPSPESAAVSASTLRPDRQPAQPPPTSPLQHQLESGTSDGGASGSATTAAAGAQDGPGASGGVGGAQMSGGAPSTSVPPPPMRADGTARLTIVLEQGPAAEEQSTGTGGEDHADLMRFLYDQVYNQSPQGGGLPAIPVGHGTSVWPWEASGGGEAAASEPTPPAGGGEARRSLSQPGTRAAAGGPVTVP</sequence>
<dbReference type="InterPro" id="IPR008271">
    <property type="entry name" value="Ser/Thr_kinase_AS"/>
</dbReference>
<dbReference type="PROSITE" id="PS00107">
    <property type="entry name" value="PROTEIN_KINASE_ATP"/>
    <property type="match status" value="1"/>
</dbReference>
<evidence type="ECO:0000256" key="1">
    <source>
        <dbReference type="ARBA" id="ARBA00022679"/>
    </source>
</evidence>
<dbReference type="InterPro" id="IPR000719">
    <property type="entry name" value="Prot_kinase_dom"/>
</dbReference>
<keyword evidence="3" id="KW-0418">Kinase</keyword>
<keyword evidence="4 5" id="KW-0067">ATP-binding</keyword>
<dbReference type="PANTHER" id="PTHR44329">
    <property type="entry name" value="SERINE/THREONINE-PROTEIN KINASE TNNI3K-RELATED"/>
    <property type="match status" value="1"/>
</dbReference>
<feature type="region of interest" description="Disordered" evidence="6">
    <location>
        <begin position="228"/>
        <end position="251"/>
    </location>
</feature>
<dbReference type="EMBL" id="JAEHOE010000047">
    <property type="protein sequence ID" value="KAG2492080.1"/>
    <property type="molecule type" value="Genomic_DNA"/>
</dbReference>
<dbReference type="PANTHER" id="PTHR44329:SF214">
    <property type="entry name" value="PROTEIN KINASE DOMAIN-CONTAINING PROTEIN"/>
    <property type="match status" value="1"/>
</dbReference>
<evidence type="ECO:0000256" key="6">
    <source>
        <dbReference type="SAM" id="MobiDB-lite"/>
    </source>
</evidence>
<proteinExistence type="predicted"/>
<name>A0A835Y3Y3_9CHLO</name>
<feature type="compositionally biased region" description="Low complexity" evidence="6">
    <location>
        <begin position="240"/>
        <end position="251"/>
    </location>
</feature>
<reference evidence="8" key="1">
    <citation type="journal article" date="2020" name="bioRxiv">
        <title>Comparative genomics of Chlamydomonas.</title>
        <authorList>
            <person name="Craig R.J."/>
            <person name="Hasan A.R."/>
            <person name="Ness R.W."/>
            <person name="Keightley P.D."/>
        </authorList>
    </citation>
    <scope>NUCLEOTIDE SEQUENCE</scope>
    <source>
        <strain evidence="8">CCAP 11/70</strain>
    </source>
</reference>
<keyword evidence="1" id="KW-0808">Transferase</keyword>
<dbReference type="PROSITE" id="PS50011">
    <property type="entry name" value="PROTEIN_KINASE_DOM"/>
    <property type="match status" value="1"/>
</dbReference>
<feature type="compositionally biased region" description="Low complexity" evidence="6">
    <location>
        <begin position="876"/>
        <end position="890"/>
    </location>
</feature>
<evidence type="ECO:0000256" key="5">
    <source>
        <dbReference type="PROSITE-ProRule" id="PRU10141"/>
    </source>
</evidence>
<protein>
    <recommendedName>
        <fullName evidence="7">Protein kinase domain-containing protein</fullName>
    </recommendedName>
</protein>
<dbReference type="Gene3D" id="1.10.510.10">
    <property type="entry name" value="Transferase(Phosphotransferase) domain 1"/>
    <property type="match status" value="1"/>
</dbReference>
<dbReference type="Gene3D" id="3.30.200.20">
    <property type="entry name" value="Phosphorylase Kinase, domain 1"/>
    <property type="match status" value="1"/>
</dbReference>
<dbReference type="AlphaFoldDB" id="A0A835Y3Y3"/>
<keyword evidence="2 5" id="KW-0547">Nucleotide-binding</keyword>
<feature type="region of interest" description="Disordered" evidence="6">
    <location>
        <begin position="875"/>
        <end position="920"/>
    </location>
</feature>
<evidence type="ECO:0000259" key="7">
    <source>
        <dbReference type="PROSITE" id="PS50011"/>
    </source>
</evidence>
<dbReference type="SMART" id="SM00220">
    <property type="entry name" value="S_TKc"/>
    <property type="match status" value="1"/>
</dbReference>
<feature type="domain" description="Protein kinase" evidence="7">
    <location>
        <begin position="437"/>
        <end position="721"/>
    </location>
</feature>
<dbReference type="InterPro" id="IPR051681">
    <property type="entry name" value="Ser/Thr_Kinases-Pseudokinases"/>
</dbReference>
<dbReference type="GO" id="GO:0005524">
    <property type="term" value="F:ATP binding"/>
    <property type="evidence" value="ECO:0007669"/>
    <property type="project" value="UniProtKB-UniRule"/>
</dbReference>
<dbReference type="Pfam" id="PF00069">
    <property type="entry name" value="Pkinase"/>
    <property type="match status" value="1"/>
</dbReference>
<feature type="compositionally biased region" description="Low complexity" evidence="6">
    <location>
        <begin position="775"/>
        <end position="788"/>
    </location>
</feature>
<dbReference type="PROSITE" id="PS00108">
    <property type="entry name" value="PROTEIN_KINASE_ST"/>
    <property type="match status" value="1"/>
</dbReference>
<dbReference type="GO" id="GO:0004674">
    <property type="term" value="F:protein serine/threonine kinase activity"/>
    <property type="evidence" value="ECO:0007669"/>
    <property type="project" value="TreeGrafter"/>
</dbReference>
<feature type="compositionally biased region" description="Gly residues" evidence="6">
    <location>
        <begin position="789"/>
        <end position="799"/>
    </location>
</feature>
<evidence type="ECO:0000256" key="3">
    <source>
        <dbReference type="ARBA" id="ARBA00022777"/>
    </source>
</evidence>
<keyword evidence="9" id="KW-1185">Reference proteome</keyword>
<feature type="region of interest" description="Disordered" evidence="6">
    <location>
        <begin position="302"/>
        <end position="329"/>
    </location>
</feature>
<gene>
    <name evidence="8" type="ORF">HYH03_009576</name>
</gene>
<feature type="compositionally biased region" description="Basic and acidic residues" evidence="6">
    <location>
        <begin position="306"/>
        <end position="325"/>
    </location>
</feature>
<dbReference type="Proteomes" id="UP000612055">
    <property type="component" value="Unassembled WGS sequence"/>
</dbReference>
<dbReference type="SUPFAM" id="SSF56112">
    <property type="entry name" value="Protein kinase-like (PK-like)"/>
    <property type="match status" value="1"/>
</dbReference>
<feature type="region of interest" description="Disordered" evidence="6">
    <location>
        <begin position="725"/>
        <end position="816"/>
    </location>
</feature>
<accession>A0A835Y3Y3</accession>